<dbReference type="Pfam" id="PF08424">
    <property type="entry name" value="NRDE-2"/>
    <property type="match status" value="1"/>
</dbReference>
<comment type="caution">
    <text evidence="5">The sequence shown here is derived from an EMBL/GenBank/DDBJ whole genome shotgun (WGS) entry which is preliminary data.</text>
</comment>
<accession>A0A9Q0JGX0</accession>
<keyword evidence="3" id="KW-0539">Nucleus</keyword>
<dbReference type="OrthoDB" id="297219at2759"/>
<organism evidence="5 6">
    <name type="scientific">Turnera subulata</name>
    <dbReference type="NCBI Taxonomy" id="218843"/>
    <lineage>
        <taxon>Eukaryota</taxon>
        <taxon>Viridiplantae</taxon>
        <taxon>Streptophyta</taxon>
        <taxon>Embryophyta</taxon>
        <taxon>Tracheophyta</taxon>
        <taxon>Spermatophyta</taxon>
        <taxon>Magnoliopsida</taxon>
        <taxon>eudicotyledons</taxon>
        <taxon>Gunneridae</taxon>
        <taxon>Pentapetalae</taxon>
        <taxon>rosids</taxon>
        <taxon>fabids</taxon>
        <taxon>Malpighiales</taxon>
        <taxon>Passifloraceae</taxon>
        <taxon>Turnera</taxon>
    </lineage>
</organism>
<feature type="region of interest" description="Disordered" evidence="4">
    <location>
        <begin position="68"/>
        <end position="163"/>
    </location>
</feature>
<dbReference type="GO" id="GO:0071013">
    <property type="term" value="C:catalytic step 2 spliceosome"/>
    <property type="evidence" value="ECO:0007669"/>
    <property type="project" value="TreeGrafter"/>
</dbReference>
<evidence type="ECO:0000256" key="1">
    <source>
        <dbReference type="ARBA" id="ARBA00004123"/>
    </source>
</evidence>
<evidence type="ECO:0000313" key="6">
    <source>
        <dbReference type="Proteomes" id="UP001141552"/>
    </source>
</evidence>
<dbReference type="InterPro" id="IPR011990">
    <property type="entry name" value="TPR-like_helical_dom_sf"/>
</dbReference>
<keyword evidence="6" id="KW-1185">Reference proteome</keyword>
<evidence type="ECO:0000256" key="3">
    <source>
        <dbReference type="ARBA" id="ARBA00023242"/>
    </source>
</evidence>
<dbReference type="SUPFAM" id="SSF48452">
    <property type="entry name" value="TPR-like"/>
    <property type="match status" value="2"/>
</dbReference>
<reference evidence="5" key="2">
    <citation type="journal article" date="2023" name="Plants (Basel)">
        <title>Annotation of the Turnera subulata (Passifloraceae) Draft Genome Reveals the S-Locus Evolved after the Divergence of Turneroideae from Passifloroideae in a Stepwise Manner.</title>
        <authorList>
            <person name="Henning P.M."/>
            <person name="Roalson E.H."/>
            <person name="Mir W."/>
            <person name="McCubbin A.G."/>
            <person name="Shore J.S."/>
        </authorList>
    </citation>
    <scope>NUCLEOTIDE SEQUENCE</scope>
    <source>
        <strain evidence="5">F60SS</strain>
    </source>
</reference>
<evidence type="ECO:0008006" key="7">
    <source>
        <dbReference type="Google" id="ProtNLM"/>
    </source>
</evidence>
<dbReference type="Gene3D" id="1.25.40.10">
    <property type="entry name" value="Tetratricopeptide repeat domain"/>
    <property type="match status" value="2"/>
</dbReference>
<dbReference type="GO" id="GO:0006396">
    <property type="term" value="P:RNA processing"/>
    <property type="evidence" value="ECO:0007669"/>
    <property type="project" value="InterPro"/>
</dbReference>
<feature type="compositionally biased region" description="Low complexity" evidence="4">
    <location>
        <begin position="22"/>
        <end position="45"/>
    </location>
</feature>
<dbReference type="GO" id="GO:0031048">
    <property type="term" value="P:regulatory ncRNA-mediated heterochromatin formation"/>
    <property type="evidence" value="ECO:0007669"/>
    <property type="project" value="TreeGrafter"/>
</dbReference>
<evidence type="ECO:0000313" key="5">
    <source>
        <dbReference type="EMBL" id="KAJ4842146.1"/>
    </source>
</evidence>
<feature type="region of interest" description="Disordered" evidence="4">
    <location>
        <begin position="560"/>
        <end position="580"/>
    </location>
</feature>
<dbReference type="InterPro" id="IPR003107">
    <property type="entry name" value="HAT"/>
</dbReference>
<gene>
    <name evidence="5" type="ORF">Tsubulata_040827</name>
</gene>
<dbReference type="PANTHER" id="PTHR13471">
    <property type="entry name" value="TETRATRICOPEPTIDE-LIKE HELICAL"/>
    <property type="match status" value="1"/>
</dbReference>
<reference evidence="5" key="1">
    <citation type="submission" date="2022-02" db="EMBL/GenBank/DDBJ databases">
        <authorList>
            <person name="Henning P.M."/>
            <person name="McCubbin A.G."/>
            <person name="Shore J.S."/>
        </authorList>
    </citation>
    <scope>NUCLEOTIDE SEQUENCE</scope>
    <source>
        <strain evidence="5">F60SS</strain>
        <tissue evidence="5">Leaves</tissue>
    </source>
</reference>
<feature type="region of interest" description="Disordered" evidence="4">
    <location>
        <begin position="22"/>
        <end position="53"/>
    </location>
</feature>
<dbReference type="AlphaFoldDB" id="A0A9Q0JGX0"/>
<dbReference type="PANTHER" id="PTHR13471:SF0">
    <property type="entry name" value="NUCLEAR EXOSOME REGULATOR NRDE2"/>
    <property type="match status" value="1"/>
</dbReference>
<dbReference type="SMART" id="SM00386">
    <property type="entry name" value="HAT"/>
    <property type="match status" value="5"/>
</dbReference>
<comment type="similarity">
    <text evidence="2">Belongs to the NRDE2 family.</text>
</comment>
<dbReference type="Proteomes" id="UP001141552">
    <property type="component" value="Unassembled WGS sequence"/>
</dbReference>
<evidence type="ECO:0000256" key="4">
    <source>
        <dbReference type="SAM" id="MobiDB-lite"/>
    </source>
</evidence>
<dbReference type="EMBL" id="JAKUCV010002574">
    <property type="protein sequence ID" value="KAJ4842146.1"/>
    <property type="molecule type" value="Genomic_DNA"/>
</dbReference>
<dbReference type="InterPro" id="IPR013633">
    <property type="entry name" value="NRDE-2"/>
</dbReference>
<dbReference type="GO" id="GO:1902369">
    <property type="term" value="P:negative regulation of RNA catabolic process"/>
    <property type="evidence" value="ECO:0007669"/>
    <property type="project" value="TreeGrafter"/>
</dbReference>
<feature type="compositionally biased region" description="Basic residues" evidence="4">
    <location>
        <begin position="131"/>
        <end position="146"/>
    </location>
</feature>
<evidence type="ECO:0000256" key="2">
    <source>
        <dbReference type="ARBA" id="ARBA00009265"/>
    </source>
</evidence>
<sequence length="1185" mass="134291">MEDSRAAGGEEVKPSLFPLFAASSASPHPQATATATASSSSSSVVPVPPEWLSNTSFTADLSVINDAVSSLNNHPHEPSSSEDDDYQPKQRAQPSTQYELLKEEEDVESERPGGGDYSRSLSESDSDGERRKKKRKRRKHEKKRKRSRDEERGGNGLAPRKSNVRVWADSVTKPAKDYYLDTHGDADNLVYGSLYRMDVPRYKPYNLTKPLGIGFGGLYKMKRGGSGFDKDEDVDALDSDLRSAGRYWSAKYAAVERHKNLKRVRVLARKPSPAVPSDDFIPLLEDEKTGEGVGRDGLASTADVVEESWEDEVLRRTREFNVLTREHPHDDKVWLDFAEFQDKVASMQPQKGARLQTLEKKISILEKATELNPDNEELLLCLLKAYQRRDSTDVLIGRWEKVLIHHSGSCKLWKEYLRVVQGEFSRFKVSDIRKMYVHAIEALSTACSKQSRQVYQNAQLSTVDDNVVQLELGLVDIFLSLCRFEWQAGYKEMTTALFQAEIEFSVFAPRLHTTERGKLRLFEHFWNSGGLRIGEEGALGWSTWLEKEEENRQRIMKEETAQDDERGGWTGWSEPFSKDNETAKDLEDVTNNDVMVEEFQEEIENEEIKQEDDTEALLRQLGIDVDAEADSEVKDTSTWARWSEEEASRDCTHWLPLRDKSDGISQIDGTTDREADGNLLGVILFEDISEYLFSLSSREARLSLVFQFIEFFGGEISQRICTNSSSWSEKMLSLEVLPDSIAKPLRSVHDITVKSQSSSTCNSLEFLLGSIGDRRADVMKFLRNAILLCLTAFPRNHLLEEAALVAEELSVVKLDSSTPCRALAKSLLKSDRQDALLCGVYAQREAAFGNMAHARRVFDMALTSVEGLPPDLRANAPLIYFWYAESELGNDSGNTEEAHSRALHVLSCLGNGAKYVPFECKPSSLHLLRAHQGFKDKLKAVRSAWLHGVIDDQSVALICSAALFEELTNGWGAGIGVIDEAFTMVLPERRSHSHHLEFLFNYYVRMLLRHQEQLSLSKIWASILKGLQIYPSSFELYRNLVETGLLYTTPNKLRLLFDDLCHKKPSVVVWLFALLFEMSRGSSQHRIHGLFERALANETLSNSVILWRTYIAYEIDIAANPPAARRIFFRAIHACPWSKKLWLDGFSKLNSVLTAKELSDLQEVMRDKELNLRTDIYEILLQDEL</sequence>
<proteinExistence type="inferred from homology"/>
<protein>
    <recommendedName>
        <fullName evidence="7">Protein NRDE2 homolog</fullName>
    </recommendedName>
</protein>
<comment type="subcellular location">
    <subcellularLocation>
        <location evidence="1">Nucleus</location>
    </subcellularLocation>
</comment>
<name>A0A9Q0JGX0_9ROSI</name>